<dbReference type="SUPFAM" id="SSF51197">
    <property type="entry name" value="Clavaminate synthase-like"/>
    <property type="match status" value="1"/>
</dbReference>
<dbReference type="AlphaFoldDB" id="A0A918NX59"/>
<dbReference type="RefSeq" id="WP_189530228.1">
    <property type="nucleotide sequence ID" value="NZ_BMYX01000001.1"/>
</dbReference>
<protein>
    <recommendedName>
        <fullName evidence="7">Fe2OG dioxygenase domain-containing protein</fullName>
    </recommendedName>
</protein>
<dbReference type="GO" id="GO:0008198">
    <property type="term" value="F:ferrous iron binding"/>
    <property type="evidence" value="ECO:0007669"/>
    <property type="project" value="TreeGrafter"/>
</dbReference>
<evidence type="ECO:0000256" key="2">
    <source>
        <dbReference type="ARBA" id="ARBA00022723"/>
    </source>
</evidence>
<evidence type="ECO:0000256" key="6">
    <source>
        <dbReference type="ARBA" id="ARBA00023004"/>
    </source>
</evidence>
<dbReference type="Proteomes" id="UP000645257">
    <property type="component" value="Unassembled WGS sequence"/>
</dbReference>
<comment type="cofactor">
    <cofactor evidence="1">
        <name>L-ascorbate</name>
        <dbReference type="ChEBI" id="CHEBI:38290"/>
    </cofactor>
</comment>
<sequence length="203" mass="23568">MTAHLTDALLERGWVVDTTLFSREDVAALRVACEAEWRDGKFHEAATGRAEGQRRRAEIRSDSVLWLDEARPSPALSRYFAILDEIRVAVNRQLFLGLHDLEAHFAVFPEGTFYKKHLDRFRDDDARTLTAVLYLNEAWQPENGGQMRLYLDEDCTDYRDIEPEAGTLALFLSGRFWHEVLPARCPRLSVTGWFRRRNESLPW</sequence>
<evidence type="ECO:0000256" key="4">
    <source>
        <dbReference type="ARBA" id="ARBA00022964"/>
    </source>
</evidence>
<comment type="caution">
    <text evidence="8">The sequence shown here is derived from an EMBL/GenBank/DDBJ whole genome shotgun (WGS) entry which is preliminary data.</text>
</comment>
<evidence type="ECO:0000256" key="3">
    <source>
        <dbReference type="ARBA" id="ARBA00022896"/>
    </source>
</evidence>
<dbReference type="InterPro" id="IPR044862">
    <property type="entry name" value="Pro_4_hyd_alph_FE2OG_OXY"/>
</dbReference>
<keyword evidence="3" id="KW-0847">Vitamin C</keyword>
<dbReference type="PANTHER" id="PTHR12907:SF26">
    <property type="entry name" value="HIF PROLYL HYDROXYLASE, ISOFORM C"/>
    <property type="match status" value="1"/>
</dbReference>
<keyword evidence="2" id="KW-0479">Metal-binding</keyword>
<evidence type="ECO:0000313" key="8">
    <source>
        <dbReference type="EMBL" id="GGY03431.1"/>
    </source>
</evidence>
<reference evidence="8" key="1">
    <citation type="journal article" date="2014" name="Int. J. Syst. Evol. Microbiol.">
        <title>Complete genome sequence of Corynebacterium casei LMG S-19264T (=DSM 44701T), isolated from a smear-ripened cheese.</title>
        <authorList>
            <consortium name="US DOE Joint Genome Institute (JGI-PGF)"/>
            <person name="Walter F."/>
            <person name="Albersmeier A."/>
            <person name="Kalinowski J."/>
            <person name="Ruckert C."/>
        </authorList>
    </citation>
    <scope>NUCLEOTIDE SEQUENCE</scope>
    <source>
        <strain evidence="8">KCTC 32182</strain>
    </source>
</reference>
<dbReference type="InterPro" id="IPR006620">
    <property type="entry name" value="Pro_4_hyd_alph"/>
</dbReference>
<proteinExistence type="predicted"/>
<dbReference type="InterPro" id="IPR005123">
    <property type="entry name" value="Oxoglu/Fe-dep_dioxygenase_dom"/>
</dbReference>
<keyword evidence="5" id="KW-0560">Oxidoreductase</keyword>
<evidence type="ECO:0000256" key="5">
    <source>
        <dbReference type="ARBA" id="ARBA00023002"/>
    </source>
</evidence>
<keyword evidence="9" id="KW-1185">Reference proteome</keyword>
<reference evidence="8" key="2">
    <citation type="submission" date="2020-09" db="EMBL/GenBank/DDBJ databases">
        <authorList>
            <person name="Sun Q."/>
            <person name="Kim S."/>
        </authorList>
    </citation>
    <scope>NUCLEOTIDE SEQUENCE</scope>
    <source>
        <strain evidence="8">KCTC 32182</strain>
    </source>
</reference>
<dbReference type="SMART" id="SM00702">
    <property type="entry name" value="P4Hc"/>
    <property type="match status" value="1"/>
</dbReference>
<keyword evidence="6" id="KW-0408">Iron</keyword>
<keyword evidence="4" id="KW-0223">Dioxygenase</keyword>
<evidence type="ECO:0000313" key="9">
    <source>
        <dbReference type="Proteomes" id="UP000645257"/>
    </source>
</evidence>
<dbReference type="Gene3D" id="2.60.120.620">
    <property type="entry name" value="q2cbj1_9rhob like domain"/>
    <property type="match status" value="1"/>
</dbReference>
<feature type="domain" description="Fe2OG dioxygenase" evidence="7">
    <location>
        <begin position="97"/>
        <end position="196"/>
    </location>
</feature>
<accession>A0A918NX59</accession>
<dbReference type="PROSITE" id="PS51471">
    <property type="entry name" value="FE2OG_OXY"/>
    <property type="match status" value="1"/>
</dbReference>
<organism evidence="8 9">
    <name type="scientific">Paludibacterium paludis</name>
    <dbReference type="NCBI Taxonomy" id="1225769"/>
    <lineage>
        <taxon>Bacteria</taxon>
        <taxon>Pseudomonadati</taxon>
        <taxon>Pseudomonadota</taxon>
        <taxon>Betaproteobacteria</taxon>
        <taxon>Neisseriales</taxon>
        <taxon>Chromobacteriaceae</taxon>
        <taxon>Paludibacterium</taxon>
    </lineage>
</organism>
<dbReference type="Pfam" id="PF13640">
    <property type="entry name" value="2OG-FeII_Oxy_3"/>
    <property type="match status" value="1"/>
</dbReference>
<dbReference type="EMBL" id="BMYX01000001">
    <property type="protein sequence ID" value="GGY03431.1"/>
    <property type="molecule type" value="Genomic_DNA"/>
</dbReference>
<dbReference type="GO" id="GO:0031543">
    <property type="term" value="F:peptidyl-proline dioxygenase activity"/>
    <property type="evidence" value="ECO:0007669"/>
    <property type="project" value="TreeGrafter"/>
</dbReference>
<dbReference type="PANTHER" id="PTHR12907">
    <property type="entry name" value="EGL NINE HOMOLOG-RELATED"/>
    <property type="match status" value="1"/>
</dbReference>
<dbReference type="GO" id="GO:0031418">
    <property type="term" value="F:L-ascorbic acid binding"/>
    <property type="evidence" value="ECO:0007669"/>
    <property type="project" value="UniProtKB-KW"/>
</dbReference>
<evidence type="ECO:0000259" key="7">
    <source>
        <dbReference type="PROSITE" id="PS51471"/>
    </source>
</evidence>
<name>A0A918NX59_9NEIS</name>
<evidence type="ECO:0000256" key="1">
    <source>
        <dbReference type="ARBA" id="ARBA00001961"/>
    </source>
</evidence>
<dbReference type="GO" id="GO:0071456">
    <property type="term" value="P:cellular response to hypoxia"/>
    <property type="evidence" value="ECO:0007669"/>
    <property type="project" value="TreeGrafter"/>
</dbReference>
<gene>
    <name evidence="8" type="ORF">GCM10011289_02160</name>
</gene>
<dbReference type="InterPro" id="IPR051559">
    <property type="entry name" value="HIF_prolyl_hydroxylases"/>
</dbReference>